<proteinExistence type="predicted"/>
<reference evidence="3 4" key="1">
    <citation type="submission" date="2018-10" db="EMBL/GenBank/DDBJ databases">
        <title>Genome sequencing of Arthrobacter oryzae TNB02.</title>
        <authorList>
            <person name="Cho Y.-J."/>
            <person name="Cho A."/>
            <person name="Kim O.-S."/>
        </authorList>
    </citation>
    <scope>NUCLEOTIDE SEQUENCE [LARGE SCALE GENOMIC DNA]</scope>
    <source>
        <strain evidence="3 4">TNB02</strain>
    </source>
</reference>
<feature type="compositionally biased region" description="Basic and acidic residues" evidence="1">
    <location>
        <begin position="312"/>
        <end position="322"/>
    </location>
</feature>
<feature type="region of interest" description="Disordered" evidence="1">
    <location>
        <begin position="28"/>
        <end position="79"/>
    </location>
</feature>
<keyword evidence="2" id="KW-0472">Membrane</keyword>
<dbReference type="OrthoDB" id="4871889at2"/>
<feature type="compositionally biased region" description="Low complexity" evidence="1">
    <location>
        <begin position="44"/>
        <end position="71"/>
    </location>
</feature>
<feature type="region of interest" description="Disordered" evidence="1">
    <location>
        <begin position="96"/>
        <end position="322"/>
    </location>
</feature>
<dbReference type="AlphaFoldDB" id="A0A3N0C7P2"/>
<feature type="compositionally biased region" description="Basic and acidic residues" evidence="1">
    <location>
        <begin position="106"/>
        <end position="125"/>
    </location>
</feature>
<gene>
    <name evidence="3" type="ORF">D7003_03250</name>
</gene>
<evidence type="ECO:0000313" key="4">
    <source>
        <dbReference type="Proteomes" id="UP000273807"/>
    </source>
</evidence>
<organism evidence="3 4">
    <name type="scientific">Arthrobacter oryzae</name>
    <dbReference type="NCBI Taxonomy" id="409290"/>
    <lineage>
        <taxon>Bacteria</taxon>
        <taxon>Bacillati</taxon>
        <taxon>Actinomycetota</taxon>
        <taxon>Actinomycetes</taxon>
        <taxon>Micrococcales</taxon>
        <taxon>Micrococcaceae</taxon>
        <taxon>Arthrobacter</taxon>
    </lineage>
</organism>
<feature type="compositionally biased region" description="Low complexity" evidence="1">
    <location>
        <begin position="132"/>
        <end position="149"/>
    </location>
</feature>
<keyword evidence="4" id="KW-1185">Reference proteome</keyword>
<accession>A0A3N0C7P2</accession>
<keyword evidence="2" id="KW-0812">Transmembrane</keyword>
<feature type="compositionally biased region" description="Low complexity" evidence="1">
    <location>
        <begin position="285"/>
        <end position="296"/>
    </location>
</feature>
<name>A0A3N0C7P2_9MICC</name>
<comment type="caution">
    <text evidence="3">The sequence shown here is derived from an EMBL/GenBank/DDBJ whole genome shotgun (WGS) entry which is preliminary data.</text>
</comment>
<feature type="compositionally biased region" description="Basic and acidic residues" evidence="1">
    <location>
        <begin position="152"/>
        <end position="171"/>
    </location>
</feature>
<evidence type="ECO:0000256" key="1">
    <source>
        <dbReference type="SAM" id="MobiDB-lite"/>
    </source>
</evidence>
<feature type="transmembrane region" description="Helical" evidence="2">
    <location>
        <begin position="6"/>
        <end position="22"/>
    </location>
</feature>
<dbReference type="Proteomes" id="UP000273807">
    <property type="component" value="Unassembled WGS sequence"/>
</dbReference>
<evidence type="ECO:0000313" key="3">
    <source>
        <dbReference type="EMBL" id="RNL58535.1"/>
    </source>
</evidence>
<dbReference type="RefSeq" id="WP_123254051.1">
    <property type="nucleotide sequence ID" value="NZ_RBED01000068.1"/>
</dbReference>
<evidence type="ECO:0000256" key="2">
    <source>
        <dbReference type="SAM" id="Phobius"/>
    </source>
</evidence>
<protein>
    <recommendedName>
        <fullName evidence="5">Membrane protein ArfC</fullName>
    </recommendedName>
</protein>
<dbReference type="EMBL" id="RBED01000068">
    <property type="protein sequence ID" value="RNL58535.1"/>
    <property type="molecule type" value="Genomic_DNA"/>
</dbReference>
<evidence type="ECO:0008006" key="5">
    <source>
        <dbReference type="Google" id="ProtNLM"/>
    </source>
</evidence>
<feature type="compositionally biased region" description="Low complexity" evidence="1">
    <location>
        <begin position="191"/>
        <end position="216"/>
    </location>
</feature>
<keyword evidence="2" id="KW-1133">Transmembrane helix</keyword>
<sequence length="348" mass="34800">MDWIVWLIVIVVIVAVVWWLLNRNNSRTGADLSATAGSPAPTSGPGEPASTAPAAASVPAGGAAAEAPHGTRQPEAEADAVAAVRADAVGVDAVTADASAAPSVEPDARTKPESHAPVHHPEYTEPHAPTLPGAESAAAEAAPVGAAAEAPDESRAEPDAHVPVHHPEYTEPHAPTLPGAESAAAETPEQAGDGPAPASAASTPAAGPAAVSTTAGDHTRDSAAKAPLAEAEILQTTQSSAAAESFASHTAEPVGHTAGPADQPAEPTVQPAEPAGHLAVEQPYGEGSAAPAANGSGPDGFSVKGDASSMTYHDESSPSFEETRAEVWFLSPAHAEAAGFRPPRRTRR</sequence>